<feature type="domain" description="DUF2786" evidence="1">
    <location>
        <begin position="19"/>
        <end position="57"/>
    </location>
</feature>
<name>A0A3B1AE88_9ZZZZ</name>
<dbReference type="InterPro" id="IPR016868">
    <property type="entry name" value="Phage_B3_Orf5"/>
</dbReference>
<reference evidence="3" key="1">
    <citation type="submission" date="2018-06" db="EMBL/GenBank/DDBJ databases">
        <authorList>
            <person name="Zhirakovskaya E."/>
        </authorList>
    </citation>
    <scope>NUCLEOTIDE SEQUENCE</scope>
</reference>
<organism evidence="3">
    <name type="scientific">hydrothermal vent metagenome</name>
    <dbReference type="NCBI Taxonomy" id="652676"/>
    <lineage>
        <taxon>unclassified sequences</taxon>
        <taxon>metagenomes</taxon>
        <taxon>ecological metagenomes</taxon>
    </lineage>
</organism>
<feature type="domain" description="DUF7168" evidence="2">
    <location>
        <begin position="78"/>
        <end position="197"/>
    </location>
</feature>
<dbReference type="Pfam" id="PF10979">
    <property type="entry name" value="DUF2786"/>
    <property type="match status" value="1"/>
</dbReference>
<proteinExistence type="predicted"/>
<dbReference type="PIRSF" id="PIRSF028111">
    <property type="entry name" value="UCP028111"/>
    <property type="match status" value="1"/>
</dbReference>
<evidence type="ECO:0000259" key="2">
    <source>
        <dbReference type="Pfam" id="PF23771"/>
    </source>
</evidence>
<accession>A0A3B1AE88</accession>
<dbReference type="EMBL" id="UOFT01000023">
    <property type="protein sequence ID" value="VAW92194.1"/>
    <property type="molecule type" value="Genomic_DNA"/>
</dbReference>
<sequence>MSYSVYVSIYFKIIMTLHKIIDKICKCFRLAESANPNEAAAALRQAVGLMQKYDISEEQVDSYELNINQMNESAVTSCSTIKPAYWILALSNLVAEAFDCRVYIARQHQSKPEFIFIGADNRPEIAGYLYTILYRSLGRARAHFMRGLDLQAGLKNITKERRRRANVFAQAWLFRVSTKVNMFKDNKKIQKKASQPVDDYVHQKYGQTADYMREPVETKMPDYDDIIVGMRAAEDIYLLRPLKGTDKPLLIASAV</sequence>
<dbReference type="InterPro" id="IPR024498">
    <property type="entry name" value="DUF2786"/>
</dbReference>
<gene>
    <name evidence="3" type="ORF">MNBD_GAMMA23-238</name>
</gene>
<dbReference type="InterPro" id="IPR055592">
    <property type="entry name" value="DUF7168"/>
</dbReference>
<protein>
    <submittedName>
        <fullName evidence="3">Uncharacterized protein</fullName>
    </submittedName>
</protein>
<dbReference type="AlphaFoldDB" id="A0A3B1AE88"/>
<evidence type="ECO:0000259" key="1">
    <source>
        <dbReference type="Pfam" id="PF10979"/>
    </source>
</evidence>
<evidence type="ECO:0000313" key="3">
    <source>
        <dbReference type="EMBL" id="VAW92194.1"/>
    </source>
</evidence>
<dbReference type="Pfam" id="PF23771">
    <property type="entry name" value="DUF7168"/>
    <property type="match status" value="1"/>
</dbReference>